<feature type="signal peptide" evidence="1">
    <location>
        <begin position="1"/>
        <end position="20"/>
    </location>
</feature>
<evidence type="ECO:0000256" key="1">
    <source>
        <dbReference type="SAM" id="SignalP"/>
    </source>
</evidence>
<dbReference type="InterPro" id="IPR029062">
    <property type="entry name" value="Class_I_gatase-like"/>
</dbReference>
<protein>
    <recommendedName>
        <fullName evidence="2">ThuA-like domain-containing protein</fullName>
    </recommendedName>
</protein>
<dbReference type="OrthoDB" id="9785923at2"/>
<dbReference type="Gene3D" id="3.40.50.880">
    <property type="match status" value="1"/>
</dbReference>
<gene>
    <name evidence="3" type="ordered locus">Cycma_2683</name>
</gene>
<evidence type="ECO:0000313" key="3">
    <source>
        <dbReference type="EMBL" id="AEL26422.1"/>
    </source>
</evidence>
<name>G0IYJ9_CYCMS</name>
<dbReference type="eggNOG" id="COG3828">
    <property type="taxonomic scope" value="Bacteria"/>
</dbReference>
<evidence type="ECO:0000313" key="4">
    <source>
        <dbReference type="Proteomes" id="UP000001635"/>
    </source>
</evidence>
<accession>G0IYJ9</accession>
<sequence length="322" mass="35750">MQLKSIFLIVLTLLVQFSFANPEEDKIKVLIIDGQNNHSAWPKTSLMMKGQLEETGLFEVTIERTKFTWKGAENSSYLVKAGAGRTEDLKEPKSDPEFNPDFAAYDVVVSNFGWNAAPWPVETMKKFEHFVHSGGGFVSVHAADNSFPEWEAYNEMIGLGGWGDRNEKDGPYVYYDSEGKLVRDNSPGPAGTHGAKNNFTINLTEESHPITAGMPKSWISAKDECYARLRGPAKNMTILATGEDLTNKNREGRHEPVFMVIDYGKGKVFHTTLGHDQGSLEGVGFITSFTRGVEWAATGEVTIPIPNDFPTKEASKSRPFTF</sequence>
<dbReference type="EMBL" id="CP002955">
    <property type="protein sequence ID" value="AEL26422.1"/>
    <property type="molecule type" value="Genomic_DNA"/>
</dbReference>
<reference evidence="4" key="1">
    <citation type="submission" date="2011-07" db="EMBL/GenBank/DDBJ databases">
        <title>The complete genome of Cyclobacterium marinum DSM 745.</title>
        <authorList>
            <person name="Lucas S."/>
            <person name="Han J."/>
            <person name="Lapidus A."/>
            <person name="Bruce D."/>
            <person name="Goodwin L."/>
            <person name="Pitluck S."/>
            <person name="Peters L."/>
            <person name="Kyrpides N."/>
            <person name="Mavromatis K."/>
            <person name="Ivanova N."/>
            <person name="Ovchinnikova G."/>
            <person name="Chertkov O."/>
            <person name="Detter J.C."/>
            <person name="Tapia R."/>
            <person name="Han C."/>
            <person name="Land M."/>
            <person name="Hauser L."/>
            <person name="Markowitz V."/>
            <person name="Cheng J.-F."/>
            <person name="Hugenholtz P."/>
            <person name="Woyke T."/>
            <person name="Wu D."/>
            <person name="Tindall B."/>
            <person name="Schuetze A."/>
            <person name="Brambilla E."/>
            <person name="Klenk H.-P."/>
            <person name="Eisen J.A."/>
        </authorList>
    </citation>
    <scope>NUCLEOTIDE SEQUENCE [LARGE SCALE GENOMIC DNA]</scope>
    <source>
        <strain evidence="4">ATCC 25205 / DSM 745 / LMG 13164 / NCIMB 1802</strain>
    </source>
</reference>
<evidence type="ECO:0000259" key="2">
    <source>
        <dbReference type="Pfam" id="PF06283"/>
    </source>
</evidence>
<keyword evidence="4" id="KW-1185">Reference proteome</keyword>
<dbReference type="STRING" id="880070.Cycma_2683"/>
<dbReference type="PANTHER" id="PTHR40469">
    <property type="entry name" value="SECRETED GLYCOSYL HYDROLASE"/>
    <property type="match status" value="1"/>
</dbReference>
<proteinExistence type="predicted"/>
<feature type="chain" id="PRO_5003400631" description="ThuA-like domain-containing protein" evidence="1">
    <location>
        <begin position="21"/>
        <end position="322"/>
    </location>
</feature>
<dbReference type="PANTHER" id="PTHR40469:SF2">
    <property type="entry name" value="GALACTOSE-BINDING DOMAIN-LIKE SUPERFAMILY PROTEIN"/>
    <property type="match status" value="1"/>
</dbReference>
<dbReference type="AlphaFoldDB" id="G0IYJ9"/>
<feature type="domain" description="ThuA-like" evidence="2">
    <location>
        <begin position="95"/>
        <end position="296"/>
    </location>
</feature>
<dbReference type="RefSeq" id="WP_014020714.1">
    <property type="nucleotide sequence ID" value="NC_015914.1"/>
</dbReference>
<dbReference type="KEGG" id="cmr:Cycma_2683"/>
<dbReference type="SUPFAM" id="SSF52317">
    <property type="entry name" value="Class I glutamine amidotransferase-like"/>
    <property type="match status" value="1"/>
</dbReference>
<dbReference type="HOGENOM" id="CLU_082117_0_0_10"/>
<dbReference type="Pfam" id="PF06283">
    <property type="entry name" value="ThuA"/>
    <property type="match status" value="1"/>
</dbReference>
<dbReference type="Proteomes" id="UP000001635">
    <property type="component" value="Chromosome"/>
</dbReference>
<keyword evidence="1" id="KW-0732">Signal</keyword>
<dbReference type="InterPro" id="IPR029010">
    <property type="entry name" value="ThuA-like"/>
</dbReference>
<organism evidence="3 4">
    <name type="scientific">Cyclobacterium marinum (strain ATCC 25205 / DSM 745 / LMG 13164 / NCIMB 1802)</name>
    <name type="common">Flectobacillus marinus</name>
    <dbReference type="NCBI Taxonomy" id="880070"/>
    <lineage>
        <taxon>Bacteria</taxon>
        <taxon>Pseudomonadati</taxon>
        <taxon>Bacteroidota</taxon>
        <taxon>Cytophagia</taxon>
        <taxon>Cytophagales</taxon>
        <taxon>Cyclobacteriaceae</taxon>
        <taxon>Cyclobacterium</taxon>
    </lineage>
</organism>